<dbReference type="GO" id="GO:0000324">
    <property type="term" value="C:fungal-type vacuole"/>
    <property type="evidence" value="ECO:0007669"/>
    <property type="project" value="TreeGrafter"/>
</dbReference>
<dbReference type="PANTHER" id="PTHR47966">
    <property type="entry name" value="BETA-SITE APP-CLEAVING ENZYME, ISOFORM A-RELATED"/>
    <property type="match status" value="1"/>
</dbReference>
<feature type="domain" description="Peptidase A1" evidence="5">
    <location>
        <begin position="51"/>
        <end position="395"/>
    </location>
</feature>
<dbReference type="InterPro" id="IPR033121">
    <property type="entry name" value="PEPTIDASE_A1"/>
</dbReference>
<organism evidence="6 7">
    <name type="scientific">Lophium mytilinum</name>
    <dbReference type="NCBI Taxonomy" id="390894"/>
    <lineage>
        <taxon>Eukaryota</taxon>
        <taxon>Fungi</taxon>
        <taxon>Dikarya</taxon>
        <taxon>Ascomycota</taxon>
        <taxon>Pezizomycotina</taxon>
        <taxon>Dothideomycetes</taxon>
        <taxon>Pleosporomycetidae</taxon>
        <taxon>Mytilinidiales</taxon>
        <taxon>Mytilinidiaceae</taxon>
        <taxon>Lophium</taxon>
    </lineage>
</organism>
<reference evidence="6" key="1">
    <citation type="journal article" date="2020" name="Stud. Mycol.">
        <title>101 Dothideomycetes genomes: a test case for predicting lifestyles and emergence of pathogens.</title>
        <authorList>
            <person name="Haridas S."/>
            <person name="Albert R."/>
            <person name="Binder M."/>
            <person name="Bloem J."/>
            <person name="Labutti K."/>
            <person name="Salamov A."/>
            <person name="Andreopoulos B."/>
            <person name="Baker S."/>
            <person name="Barry K."/>
            <person name="Bills G."/>
            <person name="Bluhm B."/>
            <person name="Cannon C."/>
            <person name="Castanera R."/>
            <person name="Culley D."/>
            <person name="Daum C."/>
            <person name="Ezra D."/>
            <person name="Gonzalez J."/>
            <person name="Henrissat B."/>
            <person name="Kuo A."/>
            <person name="Liang C."/>
            <person name="Lipzen A."/>
            <person name="Lutzoni F."/>
            <person name="Magnuson J."/>
            <person name="Mondo S."/>
            <person name="Nolan M."/>
            <person name="Ohm R."/>
            <person name="Pangilinan J."/>
            <person name="Park H.-J."/>
            <person name="Ramirez L."/>
            <person name="Alfaro M."/>
            <person name="Sun H."/>
            <person name="Tritt A."/>
            <person name="Yoshinaga Y."/>
            <person name="Zwiers L.-H."/>
            <person name="Turgeon B."/>
            <person name="Goodwin S."/>
            <person name="Spatafora J."/>
            <person name="Crous P."/>
            <person name="Grigoriev I."/>
        </authorList>
    </citation>
    <scope>NUCLEOTIDE SEQUENCE</scope>
    <source>
        <strain evidence="6">CBS 269.34</strain>
    </source>
</reference>
<dbReference type="Pfam" id="PF00026">
    <property type="entry name" value="Asp"/>
    <property type="match status" value="1"/>
</dbReference>
<dbReference type="PROSITE" id="PS51767">
    <property type="entry name" value="PEPTIDASE_A1"/>
    <property type="match status" value="1"/>
</dbReference>
<feature type="active site" evidence="2">
    <location>
        <position position="69"/>
    </location>
</feature>
<evidence type="ECO:0000256" key="3">
    <source>
        <dbReference type="PIRSR" id="PIRSR601461-2"/>
    </source>
</evidence>
<dbReference type="AlphaFoldDB" id="A0A6A6R328"/>
<accession>A0A6A6R328</accession>
<dbReference type="SUPFAM" id="SSF50630">
    <property type="entry name" value="Acid proteases"/>
    <property type="match status" value="1"/>
</dbReference>
<comment type="similarity">
    <text evidence="1">Belongs to the peptidase A1 family.</text>
</comment>
<feature type="active site" evidence="2">
    <location>
        <position position="281"/>
    </location>
</feature>
<dbReference type="Gene3D" id="2.40.70.10">
    <property type="entry name" value="Acid Proteases"/>
    <property type="match status" value="2"/>
</dbReference>
<keyword evidence="7" id="KW-1185">Reference proteome</keyword>
<keyword evidence="6" id="KW-0645">Protease</keyword>
<protein>
    <submittedName>
        <fullName evidence="6">Acid protease</fullName>
    </submittedName>
</protein>
<feature type="signal peptide" evidence="4">
    <location>
        <begin position="1"/>
        <end position="20"/>
    </location>
</feature>
<dbReference type="InterPro" id="IPR021109">
    <property type="entry name" value="Peptidase_aspartic_dom_sf"/>
</dbReference>
<keyword evidence="6" id="KW-0378">Hydrolase</keyword>
<evidence type="ECO:0000256" key="1">
    <source>
        <dbReference type="ARBA" id="ARBA00007447"/>
    </source>
</evidence>
<evidence type="ECO:0000313" key="6">
    <source>
        <dbReference type="EMBL" id="KAF2499178.1"/>
    </source>
</evidence>
<name>A0A6A6R328_9PEZI</name>
<dbReference type="GO" id="GO:0006508">
    <property type="term" value="P:proteolysis"/>
    <property type="evidence" value="ECO:0007669"/>
    <property type="project" value="UniProtKB-KW"/>
</dbReference>
<feature type="chain" id="PRO_5025604568" evidence="4">
    <location>
        <begin position="21"/>
        <end position="404"/>
    </location>
</feature>
<dbReference type="PRINTS" id="PR00792">
    <property type="entry name" value="PEPSIN"/>
</dbReference>
<sequence>MHRISPLIALLACTSSIGHAEVLQKPLLVPNDNSSPKSFSAPITNLDNMQYLTNITIGTPPQPLLALIDISWSDTFAFSATCADGPCQNHHHYAASASHTHSCDTARSKFIYTGLRAAGHLSKDTLSVAGLDVPNQLFHELDRVKSVPTSFWRRDFDSVLGLAPPLEAWSLLGIESPFAGMVRLGLLPRNVVSIALGRTEGDVKVAGEIMFGGVNAEMFEAGEMVEIPLSNVTDPQPGSEDPFEVGPPLLNGTWRVETRGLSWGKGEGKSVDLAGFTARLDTAEPFVWLPEAAFKRLEEVIRPERIPDWPDSVSCERVGELPGLMFDLGGHEFVLSPFDYTLEMEFGDLGVRCVVGLLPWAKEDKDEKDFIVLGTPFLRGYYTVLDFDQRSVGLARAKYRVAHG</sequence>
<gene>
    <name evidence="6" type="ORF">BU16DRAFT_614638</name>
</gene>
<proteinExistence type="inferred from homology"/>
<feature type="disulfide bond" evidence="3">
    <location>
        <begin position="82"/>
        <end position="87"/>
    </location>
</feature>
<evidence type="ECO:0000256" key="2">
    <source>
        <dbReference type="PIRSR" id="PIRSR601461-1"/>
    </source>
</evidence>
<dbReference type="OrthoDB" id="771136at2759"/>
<dbReference type="EMBL" id="MU004184">
    <property type="protein sequence ID" value="KAF2499178.1"/>
    <property type="molecule type" value="Genomic_DNA"/>
</dbReference>
<evidence type="ECO:0000256" key="4">
    <source>
        <dbReference type="SAM" id="SignalP"/>
    </source>
</evidence>
<dbReference type="InterPro" id="IPR001461">
    <property type="entry name" value="Aspartic_peptidase_A1"/>
</dbReference>
<keyword evidence="3" id="KW-1015">Disulfide bond</keyword>
<feature type="disulfide bond" evidence="3">
    <location>
        <begin position="315"/>
        <end position="353"/>
    </location>
</feature>
<dbReference type="GO" id="GO:0004190">
    <property type="term" value="F:aspartic-type endopeptidase activity"/>
    <property type="evidence" value="ECO:0007669"/>
    <property type="project" value="InterPro"/>
</dbReference>
<keyword evidence="4" id="KW-0732">Signal</keyword>
<evidence type="ECO:0000259" key="5">
    <source>
        <dbReference type="PROSITE" id="PS51767"/>
    </source>
</evidence>
<evidence type="ECO:0000313" key="7">
    <source>
        <dbReference type="Proteomes" id="UP000799750"/>
    </source>
</evidence>
<dbReference type="PANTHER" id="PTHR47966:SF51">
    <property type="entry name" value="BETA-SITE APP-CLEAVING ENZYME, ISOFORM A-RELATED"/>
    <property type="match status" value="1"/>
</dbReference>
<dbReference type="Proteomes" id="UP000799750">
    <property type="component" value="Unassembled WGS sequence"/>
</dbReference>